<keyword evidence="2 4" id="KW-0560">Oxidoreductase</keyword>
<dbReference type="AlphaFoldDB" id="A0A8G1QTP7"/>
<proteinExistence type="inferred from homology"/>
<dbReference type="Gene3D" id="3.50.50.60">
    <property type="entry name" value="FAD/NAD(P)-binding domain"/>
    <property type="match status" value="1"/>
</dbReference>
<evidence type="ECO:0000256" key="4">
    <source>
        <dbReference type="RuleBase" id="RU362067"/>
    </source>
</evidence>
<dbReference type="InterPro" id="IPR002937">
    <property type="entry name" value="Amino_oxidase"/>
</dbReference>
<feature type="domain" description="Amine oxidase" evidence="5">
    <location>
        <begin position="13"/>
        <end position="456"/>
    </location>
</feature>
<evidence type="ECO:0000313" key="6">
    <source>
        <dbReference type="EMBL" id="RAH52741.1"/>
    </source>
</evidence>
<dbReference type="GO" id="GO:0001716">
    <property type="term" value="F:L-amino-acid oxidase activity"/>
    <property type="evidence" value="ECO:0007669"/>
    <property type="project" value="TreeGrafter"/>
</dbReference>
<dbReference type="Proteomes" id="UP000249526">
    <property type="component" value="Unassembled WGS sequence"/>
</dbReference>
<sequence>MVIMDIGIVGSGIAGLYLALYLQRNGHRVTIFEAEDRIGGRIFTHWFDENVYFEAGAMRIPRSKLHSRVYRFIRYLNVNGRQDDKVELIPYIQEHSNNVAFIHNARCNLDNPQLSARLNIPLPPRYQGKPASELLGEVISPWLALLQKDFDFGFSQISQYDVISFRAYLHLVAGWPHEVIDFVELMTSQTNQFDLSFIEIIMQNLDFNTQNWATVQGGMSRLVQSAVRLVGLENIHTNARVHQIVERQDGKVTLRTTGPHGGTFDKVILAIPPAALHRIHDRPTWSFMKEQAIRSMHFEPLYKLGIHFRTRFWEKTPSPCFGGQSATDLRFRWIVYPSNDLGSPSAGVLLLYCWMNDAYRMQSIPRDQRISLALHDLQRFYDTVDVFDQYVDAFDVCWSQEYATGDAMFLPGQFTRFHQVAKQPEGNIHFAGEHLSRHHTWIAGAIDSALQVVMQIQGEKDVRGLGEEYIKSTPKRLDEPWRAYVIPHHNNLEYVAER</sequence>
<accession>A0A8G1QTP7</accession>
<dbReference type="PANTHER" id="PTHR10742">
    <property type="entry name" value="FLAVIN MONOAMINE OXIDASE"/>
    <property type="match status" value="1"/>
</dbReference>
<evidence type="ECO:0000256" key="3">
    <source>
        <dbReference type="PIRSR" id="PIRSR601613-1"/>
    </source>
</evidence>
<dbReference type="Gene3D" id="1.10.405.10">
    <property type="entry name" value="Guanine Nucleotide Dissociation Inhibitor, domain 1"/>
    <property type="match status" value="1"/>
</dbReference>
<feature type="binding site" evidence="3">
    <location>
        <begin position="33"/>
        <end position="34"/>
    </location>
    <ligand>
        <name>FAD</name>
        <dbReference type="ChEBI" id="CHEBI:57692"/>
    </ligand>
</feature>
<dbReference type="EC" id="1.4.3.-" evidence="4"/>
<dbReference type="InterPro" id="IPR036188">
    <property type="entry name" value="FAD/NAD-bd_sf"/>
</dbReference>
<keyword evidence="4" id="KW-0285">Flavoprotein</keyword>
<feature type="binding site" evidence="3">
    <location>
        <position position="59"/>
    </location>
    <ligand>
        <name>substrate</name>
    </ligand>
</feature>
<comment type="similarity">
    <text evidence="4">Belongs to the flavin monoamine oxidase family.</text>
</comment>
<organism evidence="6 7">
    <name type="scientific">Aspergillus piperis CBS 112811</name>
    <dbReference type="NCBI Taxonomy" id="1448313"/>
    <lineage>
        <taxon>Eukaryota</taxon>
        <taxon>Fungi</taxon>
        <taxon>Dikarya</taxon>
        <taxon>Ascomycota</taxon>
        <taxon>Pezizomycotina</taxon>
        <taxon>Eurotiomycetes</taxon>
        <taxon>Eurotiomycetidae</taxon>
        <taxon>Eurotiales</taxon>
        <taxon>Aspergillaceae</taxon>
        <taxon>Aspergillus</taxon>
        <taxon>Aspergillus subgen. Circumdati</taxon>
    </lineage>
</organism>
<dbReference type="GO" id="GO:0009063">
    <property type="term" value="P:amino acid catabolic process"/>
    <property type="evidence" value="ECO:0007669"/>
    <property type="project" value="TreeGrafter"/>
</dbReference>
<keyword evidence="4" id="KW-0274">FAD</keyword>
<feature type="binding site" evidence="3">
    <location>
        <position position="352"/>
    </location>
    <ligand>
        <name>substrate</name>
    </ligand>
</feature>
<dbReference type="PRINTS" id="PR00757">
    <property type="entry name" value="AMINEOXDASEF"/>
</dbReference>
<evidence type="ECO:0000256" key="1">
    <source>
        <dbReference type="ARBA" id="ARBA00001974"/>
    </source>
</evidence>
<feature type="binding site" evidence="3">
    <location>
        <begin position="56"/>
        <end position="59"/>
    </location>
    <ligand>
        <name>FAD</name>
        <dbReference type="ChEBI" id="CHEBI:57692"/>
    </ligand>
</feature>
<feature type="binding site" evidence="3">
    <location>
        <position position="241"/>
    </location>
    <ligand>
        <name>substrate</name>
    </ligand>
</feature>
<feature type="binding site" evidence="3">
    <location>
        <position position="433"/>
    </location>
    <ligand>
        <name>FAD</name>
        <dbReference type="ChEBI" id="CHEBI:57692"/>
    </ligand>
</feature>
<dbReference type="Pfam" id="PF01593">
    <property type="entry name" value="Amino_oxidase"/>
    <property type="match status" value="1"/>
</dbReference>
<dbReference type="InterPro" id="IPR001613">
    <property type="entry name" value="Flavin_amine_oxidase"/>
</dbReference>
<dbReference type="GeneID" id="37157728"/>
<dbReference type="InterPro" id="IPR050281">
    <property type="entry name" value="Flavin_monoamine_oxidase"/>
</dbReference>
<gene>
    <name evidence="6" type="ORF">BO85DRAFT_176780</name>
</gene>
<dbReference type="Gene3D" id="3.90.660.10">
    <property type="match status" value="1"/>
</dbReference>
<dbReference type="PANTHER" id="PTHR10742:SF342">
    <property type="entry name" value="AMINE OXIDASE"/>
    <property type="match status" value="1"/>
</dbReference>
<evidence type="ECO:0000259" key="5">
    <source>
        <dbReference type="Pfam" id="PF01593"/>
    </source>
</evidence>
<evidence type="ECO:0000256" key="2">
    <source>
        <dbReference type="ARBA" id="ARBA00023002"/>
    </source>
</evidence>
<comment type="cofactor">
    <cofactor evidence="1 4">
        <name>FAD</name>
        <dbReference type="ChEBI" id="CHEBI:57692"/>
    </cofactor>
</comment>
<dbReference type="SUPFAM" id="SSF54373">
    <property type="entry name" value="FAD-linked reductases, C-terminal domain"/>
    <property type="match status" value="1"/>
</dbReference>
<dbReference type="SUPFAM" id="SSF51905">
    <property type="entry name" value="FAD/NAD(P)-binding domain"/>
    <property type="match status" value="1"/>
</dbReference>
<reference evidence="6 7" key="1">
    <citation type="submission" date="2018-02" db="EMBL/GenBank/DDBJ databases">
        <title>The genomes of Aspergillus section Nigri reveals drivers in fungal speciation.</title>
        <authorList>
            <consortium name="DOE Joint Genome Institute"/>
            <person name="Vesth T.C."/>
            <person name="Nybo J."/>
            <person name="Theobald S."/>
            <person name="Brandl J."/>
            <person name="Frisvad J.C."/>
            <person name="Nielsen K.F."/>
            <person name="Lyhne E.K."/>
            <person name="Kogle M.E."/>
            <person name="Kuo A."/>
            <person name="Riley R."/>
            <person name="Clum A."/>
            <person name="Nolan M."/>
            <person name="Lipzen A."/>
            <person name="Salamov A."/>
            <person name="Henrissat B."/>
            <person name="Wiebenga A."/>
            <person name="De vries R.P."/>
            <person name="Grigoriev I.V."/>
            <person name="Mortensen U.H."/>
            <person name="Andersen M.R."/>
            <person name="Baker S.E."/>
        </authorList>
    </citation>
    <scope>NUCLEOTIDE SEQUENCE [LARGE SCALE GENOMIC DNA]</scope>
    <source>
        <strain evidence="6 7">CBS 112811</strain>
    </source>
</reference>
<dbReference type="EMBL" id="KZ825082">
    <property type="protein sequence ID" value="RAH52741.1"/>
    <property type="molecule type" value="Genomic_DNA"/>
</dbReference>
<evidence type="ECO:0000313" key="7">
    <source>
        <dbReference type="Proteomes" id="UP000249526"/>
    </source>
</evidence>
<protein>
    <recommendedName>
        <fullName evidence="4">Amine oxidase</fullName>
        <ecNumber evidence="4">1.4.3.-</ecNumber>
    </recommendedName>
</protein>
<dbReference type="RefSeq" id="XP_025510663.1">
    <property type="nucleotide sequence ID" value="XM_025654326.1"/>
</dbReference>
<keyword evidence="7" id="KW-1185">Reference proteome</keyword>
<name>A0A8G1QTP7_9EURO</name>